<dbReference type="InterPro" id="IPR001433">
    <property type="entry name" value="OxRdtase_FAD/NAD-bd"/>
</dbReference>
<dbReference type="EC" id="1.18.1.2" evidence="2"/>
<evidence type="ECO:0000259" key="4">
    <source>
        <dbReference type="PROSITE" id="PS51384"/>
    </source>
</evidence>
<evidence type="ECO:0000313" key="5">
    <source>
        <dbReference type="EMBL" id="QEG43788.1"/>
    </source>
</evidence>
<reference evidence="5 6" key="1">
    <citation type="submission" date="2019-08" db="EMBL/GenBank/DDBJ databases">
        <title>Deep-cultivation of Planctomycetes and their phenomic and genomic characterization uncovers novel biology.</title>
        <authorList>
            <person name="Wiegand S."/>
            <person name="Jogler M."/>
            <person name="Boedeker C."/>
            <person name="Pinto D."/>
            <person name="Vollmers J."/>
            <person name="Rivas-Marin E."/>
            <person name="Kohn T."/>
            <person name="Peeters S.H."/>
            <person name="Heuer A."/>
            <person name="Rast P."/>
            <person name="Oberbeckmann S."/>
            <person name="Bunk B."/>
            <person name="Jeske O."/>
            <person name="Meyerdierks A."/>
            <person name="Storesund J.E."/>
            <person name="Kallscheuer N."/>
            <person name="Luecker S."/>
            <person name="Lage O.M."/>
            <person name="Pohl T."/>
            <person name="Merkel B.J."/>
            <person name="Hornburger P."/>
            <person name="Mueller R.-W."/>
            <person name="Bruemmer F."/>
            <person name="Labrenz M."/>
            <person name="Spormann A.M."/>
            <person name="Op den Camp H."/>
            <person name="Overmann J."/>
            <person name="Amann R."/>
            <person name="Jetten M.S.M."/>
            <person name="Mascher T."/>
            <person name="Medema M.H."/>
            <person name="Devos D.P."/>
            <person name="Kaster A.-K."/>
            <person name="Ovreas L."/>
            <person name="Rohde M."/>
            <person name="Galperin M.Y."/>
            <person name="Jogler C."/>
        </authorList>
    </citation>
    <scope>NUCLEOTIDE SEQUENCE [LARGE SCALE GENOMIC DNA]</scope>
    <source>
        <strain evidence="5 6">UC8</strain>
    </source>
</reference>
<dbReference type="GO" id="GO:0000166">
    <property type="term" value="F:nucleotide binding"/>
    <property type="evidence" value="ECO:0007669"/>
    <property type="project" value="UniProtKB-KW"/>
</dbReference>
<dbReference type="RefSeq" id="WP_068135754.1">
    <property type="nucleotide sequence ID" value="NZ_CP042914.1"/>
</dbReference>
<accession>A0A5B9QXP7</accession>
<proteinExistence type="inferred from homology"/>
<dbReference type="Pfam" id="PF00175">
    <property type="entry name" value="NAD_binding_1"/>
    <property type="match status" value="1"/>
</dbReference>
<evidence type="ECO:0000256" key="2">
    <source>
        <dbReference type="ARBA" id="ARBA00013223"/>
    </source>
</evidence>
<dbReference type="KEGG" id="rul:UC8_58440"/>
<dbReference type="AlphaFoldDB" id="A0A5B9QXP7"/>
<evidence type="ECO:0000256" key="1">
    <source>
        <dbReference type="ARBA" id="ARBA00008312"/>
    </source>
</evidence>
<dbReference type="InterPro" id="IPR017927">
    <property type="entry name" value="FAD-bd_FR_type"/>
</dbReference>
<keyword evidence="5" id="KW-0560">Oxidoreductase</keyword>
<dbReference type="SUPFAM" id="SSF63380">
    <property type="entry name" value="Riboflavin synthase domain-like"/>
    <property type="match status" value="1"/>
</dbReference>
<dbReference type="PANTHER" id="PTHR47878">
    <property type="entry name" value="OXIDOREDUCTASE FAD/NAD(P)-BINDING DOMAIN PROTEIN"/>
    <property type="match status" value="1"/>
</dbReference>
<dbReference type="PANTHER" id="PTHR47878:SF2">
    <property type="entry name" value="OXIDOREDUCTASE FAD_NAD(P)-BINDING DOMAIN PROTEIN"/>
    <property type="match status" value="1"/>
</dbReference>
<dbReference type="EMBL" id="CP042914">
    <property type="protein sequence ID" value="QEG43788.1"/>
    <property type="molecule type" value="Genomic_DNA"/>
</dbReference>
<dbReference type="Proteomes" id="UP000325286">
    <property type="component" value="Chromosome"/>
</dbReference>
<keyword evidence="3" id="KW-0547">Nucleotide-binding</keyword>
<gene>
    <name evidence="5" type="primary">fpr</name>
    <name evidence="5" type="ORF">UC8_58440</name>
</gene>
<dbReference type="Gene3D" id="3.40.50.80">
    <property type="entry name" value="Nucleotide-binding domain of ferredoxin-NADP reductase (FNR) module"/>
    <property type="match status" value="1"/>
</dbReference>
<dbReference type="CDD" id="cd06195">
    <property type="entry name" value="FNR1"/>
    <property type="match status" value="1"/>
</dbReference>
<keyword evidence="6" id="KW-1185">Reference proteome</keyword>
<dbReference type="GO" id="GO:0004324">
    <property type="term" value="F:ferredoxin-NADP+ reductase activity"/>
    <property type="evidence" value="ECO:0007669"/>
    <property type="project" value="UniProtKB-EC"/>
</dbReference>
<sequence>MASSVEESPPDAEEQQQLRNRHYNAQIIRRVDAHENLAIFRVRPDAPIPSFQAGQYVALGLGYWESRIQPSQAETVPAKKLRKLVRRAYSISCPMLDDKNQLAACDDVDYLEFYITLVREAGEPDGKPPALTPRLFQLGEGDRLRVESNIVGRYVLEGVQPDDTLLLIATGTGEAPHNAMAARLLRDGHRGPILMATTGRYIGDFAYREIHQELMRRYSNFRSLNFTTREPQNVDPEHPQYVGKQYIQELFQSGHLAELCGTDLSPKNTHVFLCGNPAMIGYMPPGAPPPKSPGMLQILQQVGFVHNDEPPTAGHIRFEKYW</sequence>
<organism evidence="5 6">
    <name type="scientific">Roseimaritima ulvae</name>
    <dbReference type="NCBI Taxonomy" id="980254"/>
    <lineage>
        <taxon>Bacteria</taxon>
        <taxon>Pseudomonadati</taxon>
        <taxon>Planctomycetota</taxon>
        <taxon>Planctomycetia</taxon>
        <taxon>Pirellulales</taxon>
        <taxon>Pirellulaceae</taxon>
        <taxon>Roseimaritima</taxon>
    </lineage>
</organism>
<dbReference type="InterPro" id="IPR039261">
    <property type="entry name" value="FNR_nucleotide-bd"/>
</dbReference>
<dbReference type="InterPro" id="IPR033892">
    <property type="entry name" value="FNR_bac"/>
</dbReference>
<dbReference type="PROSITE" id="PS51384">
    <property type="entry name" value="FAD_FR"/>
    <property type="match status" value="1"/>
</dbReference>
<feature type="domain" description="FAD-binding FR-type" evidence="4">
    <location>
        <begin position="20"/>
        <end position="157"/>
    </location>
</feature>
<dbReference type="InterPro" id="IPR051930">
    <property type="entry name" value="FNR_type-1"/>
</dbReference>
<comment type="similarity">
    <text evidence="1">Belongs to the ferredoxin--NADP reductase type 1 family.</text>
</comment>
<dbReference type="InterPro" id="IPR017938">
    <property type="entry name" value="Riboflavin_synthase-like_b-brl"/>
</dbReference>
<protein>
    <recommendedName>
        <fullName evidence="2">ferredoxin--NADP(+) reductase</fullName>
        <ecNumber evidence="2">1.18.1.2</ecNumber>
    </recommendedName>
</protein>
<name>A0A5B9QXP7_9BACT</name>
<evidence type="ECO:0000256" key="3">
    <source>
        <dbReference type="ARBA" id="ARBA00022741"/>
    </source>
</evidence>
<dbReference type="SUPFAM" id="SSF52343">
    <property type="entry name" value="Ferredoxin reductase-like, C-terminal NADP-linked domain"/>
    <property type="match status" value="1"/>
</dbReference>
<dbReference type="OrthoDB" id="9784483at2"/>
<dbReference type="Gene3D" id="2.40.30.10">
    <property type="entry name" value="Translation factors"/>
    <property type="match status" value="1"/>
</dbReference>
<evidence type="ECO:0000313" key="6">
    <source>
        <dbReference type="Proteomes" id="UP000325286"/>
    </source>
</evidence>